<dbReference type="AlphaFoldDB" id="X0Z9T4"/>
<dbReference type="InterPro" id="IPR029767">
    <property type="entry name" value="WecB-like"/>
</dbReference>
<dbReference type="Gene3D" id="3.40.50.2000">
    <property type="entry name" value="Glycogen Phosphorylase B"/>
    <property type="match status" value="2"/>
</dbReference>
<accession>X0Z9T4</accession>
<reference evidence="3" key="1">
    <citation type="journal article" date="2014" name="Front. Microbiol.">
        <title>High frequency of phylogenetically diverse reductive dehalogenase-homologous genes in deep subseafloor sedimentary metagenomes.</title>
        <authorList>
            <person name="Kawai M."/>
            <person name="Futagami T."/>
            <person name="Toyoda A."/>
            <person name="Takaki Y."/>
            <person name="Nishi S."/>
            <person name="Hori S."/>
            <person name="Arai W."/>
            <person name="Tsubouchi T."/>
            <person name="Morono Y."/>
            <person name="Uchiyama I."/>
            <person name="Ito T."/>
            <person name="Fujiyama A."/>
            <person name="Inagaki F."/>
            <person name="Takami H."/>
        </authorList>
    </citation>
    <scope>NUCLEOTIDE SEQUENCE</scope>
    <source>
        <strain evidence="3">Expedition CK06-06</strain>
    </source>
</reference>
<organism evidence="3">
    <name type="scientific">marine sediment metagenome</name>
    <dbReference type="NCBI Taxonomy" id="412755"/>
    <lineage>
        <taxon>unclassified sequences</taxon>
        <taxon>metagenomes</taxon>
        <taxon>ecological metagenomes</taxon>
    </lineage>
</organism>
<dbReference type="Pfam" id="PF02350">
    <property type="entry name" value="Epimerase_2"/>
    <property type="match status" value="1"/>
</dbReference>
<dbReference type="PANTHER" id="PTHR43174">
    <property type="entry name" value="UDP-N-ACETYLGLUCOSAMINE 2-EPIMERASE"/>
    <property type="match status" value="1"/>
</dbReference>
<name>X0Z9T4_9ZZZZ</name>
<gene>
    <name evidence="3" type="ORF">S01H4_04699</name>
</gene>
<dbReference type="PANTHER" id="PTHR43174:SF1">
    <property type="entry name" value="UDP-N-ACETYLGLUCOSAMINE 2-EPIMERASE"/>
    <property type="match status" value="1"/>
</dbReference>
<evidence type="ECO:0000313" key="3">
    <source>
        <dbReference type="EMBL" id="GAG66004.1"/>
    </source>
</evidence>
<sequence>MDKIFFDELELPKPKYNLKVGSGTHAEETGKALIGIEIVLEKEKPDIVLVEGDTNTVLAGALAASKLHIKVGHVEAGLRSYDRNMPEETNRVLTDHISDYLLVPTQKAKNIALKEGIDKRKIFVTGNTIVDAVYQNLRLAQKRKKNLLDKLNLKRKNFFLITAHREENIDIKEKLKNLFRAFELLFEQFSLPLIYPIHPRTKKMIKRFHLKVPKGLNLIDPLGYLEFLFLEANAKLVLTDSGGIQEEACILRVPCVTLRENTERPESLEVGSNILAGTNPEKILECTRKMLKKKRNWVNPFGDGRSGEKIIKLLNE</sequence>
<protein>
    <recommendedName>
        <fullName evidence="2">UDP-N-acetylglucosamine 2-epimerase domain-containing protein</fullName>
    </recommendedName>
</protein>
<keyword evidence="1" id="KW-0175">Coiled coil</keyword>
<proteinExistence type="predicted"/>
<evidence type="ECO:0000259" key="2">
    <source>
        <dbReference type="Pfam" id="PF02350"/>
    </source>
</evidence>
<dbReference type="NCBIfam" id="TIGR00236">
    <property type="entry name" value="wecB"/>
    <property type="match status" value="1"/>
</dbReference>
<evidence type="ECO:0000256" key="1">
    <source>
        <dbReference type="SAM" id="Coils"/>
    </source>
</evidence>
<feature type="coiled-coil region" evidence="1">
    <location>
        <begin position="130"/>
        <end position="157"/>
    </location>
</feature>
<dbReference type="CDD" id="cd03786">
    <property type="entry name" value="GTB_UDP-GlcNAc_2-Epimerase"/>
    <property type="match status" value="1"/>
</dbReference>
<comment type="caution">
    <text evidence="3">The sequence shown here is derived from an EMBL/GenBank/DDBJ whole genome shotgun (WGS) entry which is preliminary data.</text>
</comment>
<dbReference type="InterPro" id="IPR003331">
    <property type="entry name" value="UDP_GlcNAc_Epimerase_2_dom"/>
</dbReference>
<dbReference type="SUPFAM" id="SSF53756">
    <property type="entry name" value="UDP-Glycosyltransferase/glycogen phosphorylase"/>
    <property type="match status" value="1"/>
</dbReference>
<feature type="domain" description="UDP-N-acetylglucosamine 2-epimerase" evidence="2">
    <location>
        <begin position="1"/>
        <end position="314"/>
    </location>
</feature>
<dbReference type="EMBL" id="BART01001285">
    <property type="protein sequence ID" value="GAG66004.1"/>
    <property type="molecule type" value="Genomic_DNA"/>
</dbReference>